<proteinExistence type="predicted"/>
<dbReference type="RefSeq" id="WP_284826661.1">
    <property type="nucleotide sequence ID" value="NZ_JASOOY020000032.1"/>
</dbReference>
<keyword evidence="1" id="KW-0472">Membrane</keyword>
<protein>
    <submittedName>
        <fullName evidence="2">Uncharacterized protein</fullName>
    </submittedName>
</protein>
<evidence type="ECO:0000313" key="2">
    <source>
        <dbReference type="EMBL" id="MEO3717830.1"/>
    </source>
</evidence>
<feature type="transmembrane region" description="Helical" evidence="1">
    <location>
        <begin position="636"/>
        <end position="654"/>
    </location>
</feature>
<dbReference type="Proteomes" id="UP001223646">
    <property type="component" value="Unassembled WGS sequence"/>
</dbReference>
<feature type="transmembrane region" description="Helical" evidence="1">
    <location>
        <begin position="600"/>
        <end position="624"/>
    </location>
</feature>
<keyword evidence="1" id="KW-1133">Transmembrane helix</keyword>
<reference evidence="2" key="2">
    <citation type="submission" date="2024-05" db="EMBL/GenBank/DDBJ databases">
        <authorList>
            <person name="Wolfe A."/>
        </authorList>
    </citation>
    <scope>NUCLEOTIDE SEQUENCE</scope>
    <source>
        <strain evidence="2">UMB1064</strain>
    </source>
</reference>
<feature type="transmembrane region" description="Helical" evidence="1">
    <location>
        <begin position="530"/>
        <end position="552"/>
    </location>
</feature>
<sequence length="733" mass="82895">MTQAMKANEKIKEALLGVVDDQLTKFSDCDLFKKGVGIEKPKFDEQAADEKNDQLGKYILTRITDWSWINRRVERIQVVGEGYTQRQISFDFNLPYSPCLKYPVGSNDKGHDRYFPQSIVPLTFLRKGMLVNLSILNEDGNTVPSLNFGENGLLTYRAIKYLLNNSTILRYSEQLSLQLFQRLGVKLPVEDFIAVYLQAVSQIIYSDNYDKNAVEGAEIVERAQETHRRDLFDSIAACAASRKSFLQGETSGVGDVNPNFEVILSYWALGARFSDVNDLESQKNQGVINDSDTPYVLDSSDYVEMLALSLMVAIVNCDNTDELTTFETICILLSLVSASYLCVVVVDSNVLWDSACRAGEKDQAWVKSAVSRRTIIKIACNVEINDNSLEVPKKGLVKRFFNTVFKNSPYLDILVRYSARSAKSSHLEFAFPPELRLKSVVAFSAPRRRIRKRYLHSQRPCVTEVCYPKNCACSEKYFPCNDCENEISLKSHRATYRSSFQRAHIQPRGAATPLETLSFRLVPEPLQQPLFAVVTAFLCSILCFFGLFGAVTESRAEWIKWLDISNILAVITLLSALFGAYLLTAFRHAIARRAFSFPKYIIAGSGLLSFLAFVVLFAFLMLVQRELISDQVVQERLMLGGVIVVLVPLIILMCRVKEFYSATRVDIRQVYQERIIREEIPATIHDRNVVAITETGGYDLEYIDDFFLTSIGVNCGADKYIATLVEHLKREIL</sequence>
<keyword evidence="1" id="KW-0812">Transmembrane</keyword>
<dbReference type="EMBL" id="JASOOY020000032">
    <property type="protein sequence ID" value="MEO3717830.1"/>
    <property type="molecule type" value="Genomic_DNA"/>
</dbReference>
<organism evidence="2 3">
    <name type="scientific">Corynebacterium amycolatum</name>
    <dbReference type="NCBI Taxonomy" id="43765"/>
    <lineage>
        <taxon>Bacteria</taxon>
        <taxon>Bacillati</taxon>
        <taxon>Actinomycetota</taxon>
        <taxon>Actinomycetes</taxon>
        <taxon>Mycobacteriales</taxon>
        <taxon>Corynebacteriaceae</taxon>
        <taxon>Corynebacterium</taxon>
    </lineage>
</organism>
<accession>A0AAW9SWJ6</accession>
<comment type="caution">
    <text evidence="2">The sequence shown here is derived from an EMBL/GenBank/DDBJ whole genome shotgun (WGS) entry which is preliminary data.</text>
</comment>
<evidence type="ECO:0000313" key="3">
    <source>
        <dbReference type="Proteomes" id="UP001223646"/>
    </source>
</evidence>
<feature type="transmembrane region" description="Helical" evidence="1">
    <location>
        <begin position="564"/>
        <end position="588"/>
    </location>
</feature>
<evidence type="ECO:0000256" key="1">
    <source>
        <dbReference type="SAM" id="Phobius"/>
    </source>
</evidence>
<name>A0AAW9SWJ6_CORAY</name>
<dbReference type="AlphaFoldDB" id="A0AAW9SWJ6"/>
<reference evidence="2" key="1">
    <citation type="submission" date="2023-05" db="EMBL/GenBank/DDBJ databases">
        <authorList>
            <person name="Du J."/>
        </authorList>
    </citation>
    <scope>NUCLEOTIDE SEQUENCE</scope>
    <source>
        <strain evidence="2">UMB1064</strain>
    </source>
</reference>
<gene>
    <name evidence="2" type="ORF">QP460_009560</name>
</gene>